<dbReference type="Pfam" id="PF04130">
    <property type="entry name" value="GCP_C_terminal"/>
    <property type="match status" value="1"/>
</dbReference>
<dbReference type="GO" id="GO:0051225">
    <property type="term" value="P:spindle assembly"/>
    <property type="evidence" value="ECO:0007669"/>
    <property type="project" value="TreeGrafter"/>
</dbReference>
<dbReference type="GO" id="GO:0000278">
    <property type="term" value="P:mitotic cell cycle"/>
    <property type="evidence" value="ECO:0007669"/>
    <property type="project" value="TreeGrafter"/>
</dbReference>
<comment type="similarity">
    <text evidence="1 5">Belongs to the TUBGCP family.</text>
</comment>
<evidence type="ECO:0000256" key="1">
    <source>
        <dbReference type="ARBA" id="ARBA00010337"/>
    </source>
</evidence>
<dbReference type="InterPro" id="IPR042241">
    <property type="entry name" value="GCP_C_sf"/>
</dbReference>
<evidence type="ECO:0000256" key="5">
    <source>
        <dbReference type="RuleBase" id="RU363050"/>
    </source>
</evidence>
<dbReference type="Gene3D" id="1.20.120.1900">
    <property type="entry name" value="Gamma-tubulin complex, C-terminal domain"/>
    <property type="match status" value="1"/>
</dbReference>
<dbReference type="PANTHER" id="PTHR19302:SF13">
    <property type="entry name" value="GAMMA-TUBULIN COMPLEX COMPONENT 2"/>
    <property type="match status" value="1"/>
</dbReference>
<dbReference type="GO" id="GO:0005874">
    <property type="term" value="C:microtubule"/>
    <property type="evidence" value="ECO:0007669"/>
    <property type="project" value="UniProtKB-KW"/>
</dbReference>
<gene>
    <name evidence="8" type="ORF">M407DRAFT_32580</name>
</gene>
<proteinExistence type="inferred from homology"/>
<feature type="compositionally biased region" description="Basic and acidic residues" evidence="6">
    <location>
        <begin position="50"/>
        <end position="63"/>
    </location>
</feature>
<dbReference type="HOGENOM" id="CLU_980689_0_0_1"/>
<sequence length="284" mass="32751">MEESFRGDVKLKLDMRWSLWDYLADVLSVEGMNGDDAGLGAAGKDGNQTGDERKSGKSKSSKDKDVMNMNVIDGLTLDYTVKFPLSLVISRKNINYYQCLFRFLLNLKYAEQVLTDMWSEHKCAPWSVRAPHAELDRWRLRVIMLRNKMIWFVQHALAFVTGDVLEPRWRALEKKLDKAAKDVERGTVDQLLEDHLDFLNSCMSACMLTIPKFVKHYSHLLHTCIRYAAYTSKCTRSLEQGAIAIASGDTDLTTSPMDRRWEMFMKFEINFNHTLKASPVICRY</sequence>
<dbReference type="GO" id="GO:0043015">
    <property type="term" value="F:gamma-tubulin binding"/>
    <property type="evidence" value="ECO:0007669"/>
    <property type="project" value="InterPro"/>
</dbReference>
<dbReference type="GO" id="GO:0051321">
    <property type="term" value="P:meiotic cell cycle"/>
    <property type="evidence" value="ECO:0007669"/>
    <property type="project" value="TreeGrafter"/>
</dbReference>
<dbReference type="OrthoDB" id="2662219at2759"/>
<keyword evidence="2 5" id="KW-0963">Cytoplasm</keyword>
<dbReference type="GO" id="GO:0031122">
    <property type="term" value="P:cytoplasmic microtubule organization"/>
    <property type="evidence" value="ECO:0007669"/>
    <property type="project" value="TreeGrafter"/>
</dbReference>
<dbReference type="GO" id="GO:0044732">
    <property type="term" value="C:mitotic spindle pole body"/>
    <property type="evidence" value="ECO:0007669"/>
    <property type="project" value="TreeGrafter"/>
</dbReference>
<name>A0A0C3PSN9_9AGAM</name>
<protein>
    <recommendedName>
        <fullName evidence="5">Spindle pole body component</fullName>
    </recommendedName>
</protein>
<dbReference type="GO" id="GO:0000922">
    <property type="term" value="C:spindle pole"/>
    <property type="evidence" value="ECO:0007669"/>
    <property type="project" value="InterPro"/>
</dbReference>
<dbReference type="STRING" id="1051891.A0A0C3PSN9"/>
<comment type="subcellular location">
    <subcellularLocation>
        <location evidence="5">Cytoplasm</location>
        <location evidence="5">Cytoskeleton</location>
        <location evidence="5">Microtubule organizing center</location>
    </subcellularLocation>
</comment>
<dbReference type="InterPro" id="IPR040457">
    <property type="entry name" value="GCP_C"/>
</dbReference>
<evidence type="ECO:0000259" key="7">
    <source>
        <dbReference type="Pfam" id="PF04130"/>
    </source>
</evidence>
<dbReference type="Proteomes" id="UP000054248">
    <property type="component" value="Unassembled WGS sequence"/>
</dbReference>
<evidence type="ECO:0000256" key="6">
    <source>
        <dbReference type="SAM" id="MobiDB-lite"/>
    </source>
</evidence>
<reference evidence="9" key="2">
    <citation type="submission" date="2015-01" db="EMBL/GenBank/DDBJ databases">
        <title>Evolutionary Origins and Diversification of the Mycorrhizal Mutualists.</title>
        <authorList>
            <consortium name="DOE Joint Genome Institute"/>
            <consortium name="Mycorrhizal Genomics Consortium"/>
            <person name="Kohler A."/>
            <person name="Kuo A."/>
            <person name="Nagy L.G."/>
            <person name="Floudas D."/>
            <person name="Copeland A."/>
            <person name="Barry K.W."/>
            <person name="Cichocki N."/>
            <person name="Veneault-Fourrey C."/>
            <person name="LaButti K."/>
            <person name="Lindquist E.A."/>
            <person name="Lipzen A."/>
            <person name="Lundell T."/>
            <person name="Morin E."/>
            <person name="Murat C."/>
            <person name="Riley R."/>
            <person name="Ohm R."/>
            <person name="Sun H."/>
            <person name="Tunlid A."/>
            <person name="Henrissat B."/>
            <person name="Grigoriev I.V."/>
            <person name="Hibbett D.S."/>
            <person name="Martin F."/>
        </authorList>
    </citation>
    <scope>NUCLEOTIDE SEQUENCE [LARGE SCALE GENOMIC DNA]</scope>
    <source>
        <strain evidence="9">MUT 4182</strain>
    </source>
</reference>
<keyword evidence="4 5" id="KW-0206">Cytoskeleton</keyword>
<feature type="domain" description="Gamma tubulin complex component C-terminal" evidence="7">
    <location>
        <begin position="66"/>
        <end position="275"/>
    </location>
</feature>
<dbReference type="AlphaFoldDB" id="A0A0C3PSN9"/>
<organism evidence="8 9">
    <name type="scientific">Tulasnella calospora MUT 4182</name>
    <dbReference type="NCBI Taxonomy" id="1051891"/>
    <lineage>
        <taxon>Eukaryota</taxon>
        <taxon>Fungi</taxon>
        <taxon>Dikarya</taxon>
        <taxon>Basidiomycota</taxon>
        <taxon>Agaricomycotina</taxon>
        <taxon>Agaricomycetes</taxon>
        <taxon>Cantharellales</taxon>
        <taxon>Tulasnellaceae</taxon>
        <taxon>Tulasnella</taxon>
    </lineage>
</organism>
<dbReference type="GO" id="GO:0007020">
    <property type="term" value="P:microtubule nucleation"/>
    <property type="evidence" value="ECO:0007669"/>
    <property type="project" value="InterPro"/>
</dbReference>
<feature type="region of interest" description="Disordered" evidence="6">
    <location>
        <begin position="38"/>
        <end position="63"/>
    </location>
</feature>
<dbReference type="PANTHER" id="PTHR19302">
    <property type="entry name" value="GAMMA TUBULIN COMPLEX PROTEIN"/>
    <property type="match status" value="1"/>
</dbReference>
<evidence type="ECO:0000313" key="8">
    <source>
        <dbReference type="EMBL" id="KIO17740.1"/>
    </source>
</evidence>
<reference evidence="8 9" key="1">
    <citation type="submission" date="2014-04" db="EMBL/GenBank/DDBJ databases">
        <authorList>
            <consortium name="DOE Joint Genome Institute"/>
            <person name="Kuo A."/>
            <person name="Girlanda M."/>
            <person name="Perotto S."/>
            <person name="Kohler A."/>
            <person name="Nagy L.G."/>
            <person name="Floudas D."/>
            <person name="Copeland A."/>
            <person name="Barry K.W."/>
            <person name="Cichocki N."/>
            <person name="Veneault-Fourrey C."/>
            <person name="LaButti K."/>
            <person name="Lindquist E.A."/>
            <person name="Lipzen A."/>
            <person name="Lundell T."/>
            <person name="Morin E."/>
            <person name="Murat C."/>
            <person name="Sun H."/>
            <person name="Tunlid A."/>
            <person name="Henrissat B."/>
            <person name="Grigoriev I.V."/>
            <person name="Hibbett D.S."/>
            <person name="Martin F."/>
            <person name="Nordberg H.P."/>
            <person name="Cantor M.N."/>
            <person name="Hua S.X."/>
        </authorList>
    </citation>
    <scope>NUCLEOTIDE SEQUENCE [LARGE SCALE GENOMIC DNA]</scope>
    <source>
        <strain evidence="8 9">MUT 4182</strain>
    </source>
</reference>
<evidence type="ECO:0000256" key="4">
    <source>
        <dbReference type="ARBA" id="ARBA00023212"/>
    </source>
</evidence>
<dbReference type="GO" id="GO:0051011">
    <property type="term" value="F:microtubule minus-end binding"/>
    <property type="evidence" value="ECO:0007669"/>
    <property type="project" value="TreeGrafter"/>
</dbReference>
<evidence type="ECO:0000256" key="2">
    <source>
        <dbReference type="ARBA" id="ARBA00022490"/>
    </source>
</evidence>
<accession>A0A0C3PSN9</accession>
<dbReference type="InterPro" id="IPR007259">
    <property type="entry name" value="GCP"/>
</dbReference>
<dbReference type="GO" id="GO:0000930">
    <property type="term" value="C:gamma-tubulin complex"/>
    <property type="evidence" value="ECO:0007669"/>
    <property type="project" value="UniProtKB-ARBA"/>
</dbReference>
<keyword evidence="3 5" id="KW-0493">Microtubule</keyword>
<dbReference type="EMBL" id="KN823347">
    <property type="protein sequence ID" value="KIO17740.1"/>
    <property type="molecule type" value="Genomic_DNA"/>
</dbReference>
<evidence type="ECO:0000256" key="3">
    <source>
        <dbReference type="ARBA" id="ARBA00022701"/>
    </source>
</evidence>
<evidence type="ECO:0000313" key="9">
    <source>
        <dbReference type="Proteomes" id="UP000054248"/>
    </source>
</evidence>
<keyword evidence="9" id="KW-1185">Reference proteome</keyword>